<keyword evidence="2" id="KW-0560">Oxidoreductase</keyword>
<protein>
    <submittedName>
        <fullName evidence="5">Short-chain dehydrogenase</fullName>
    </submittedName>
</protein>
<dbReference type="PRINTS" id="PR00080">
    <property type="entry name" value="SDRFAMILY"/>
</dbReference>
<keyword evidence="6" id="KW-1185">Reference proteome</keyword>
<comment type="similarity">
    <text evidence="1">Belongs to the short-chain dehydrogenases/reductases (SDR) family.</text>
</comment>
<evidence type="ECO:0000313" key="5">
    <source>
        <dbReference type="EMBL" id="GID14351.1"/>
    </source>
</evidence>
<reference evidence="5" key="1">
    <citation type="submission" date="2021-01" db="EMBL/GenBank/DDBJ databases">
        <title>Whole genome shotgun sequence of Actinocatenispora rupis NBRC 107355.</title>
        <authorList>
            <person name="Komaki H."/>
            <person name="Tamura T."/>
        </authorList>
    </citation>
    <scope>NUCLEOTIDE SEQUENCE</scope>
    <source>
        <strain evidence="5">NBRC 107355</strain>
    </source>
</reference>
<accession>A0A8J3J246</accession>
<dbReference type="InterPro" id="IPR036291">
    <property type="entry name" value="NAD(P)-bd_dom_sf"/>
</dbReference>
<dbReference type="GO" id="GO:0016491">
    <property type="term" value="F:oxidoreductase activity"/>
    <property type="evidence" value="ECO:0007669"/>
    <property type="project" value="UniProtKB-KW"/>
</dbReference>
<dbReference type="SUPFAM" id="SSF51735">
    <property type="entry name" value="NAD(P)-binding Rossmann-fold domains"/>
    <property type="match status" value="1"/>
</dbReference>
<dbReference type="Proteomes" id="UP000612808">
    <property type="component" value="Unassembled WGS sequence"/>
</dbReference>
<evidence type="ECO:0000256" key="1">
    <source>
        <dbReference type="ARBA" id="ARBA00006484"/>
    </source>
</evidence>
<sequence>MDTGLAGRRVLVTGATGGIGGEIVRAFGTEGARVAVHHRSGADRARELAAAYDGVALGADLTVEAEVDALVTGAVAGLGGLDVLVANAGKYPVPAVPLWEMDAARWRTTMAANLDAVFLVCRAFLRHVATTGVGTVVLVGSTAARFGEADHADYAAAKAALTGLALSLKNEIVRIAPAGRVNIVAPGWTATDRNADRLDDDDFVRARTATMSLAKLGRPADVAAACLVLASDRLSGHVSGETVTVAGGMEGRVLR</sequence>
<evidence type="ECO:0000256" key="3">
    <source>
        <dbReference type="ARBA" id="ARBA00023027"/>
    </source>
</evidence>
<dbReference type="Gene3D" id="3.40.50.720">
    <property type="entry name" value="NAD(P)-binding Rossmann-like Domain"/>
    <property type="match status" value="1"/>
</dbReference>
<dbReference type="RefSeq" id="WP_203662185.1">
    <property type="nucleotide sequence ID" value="NZ_BAAAZM010000030.1"/>
</dbReference>
<dbReference type="FunFam" id="3.40.50.720:FF:000084">
    <property type="entry name" value="Short-chain dehydrogenase reductase"/>
    <property type="match status" value="1"/>
</dbReference>
<dbReference type="InterPro" id="IPR002347">
    <property type="entry name" value="SDR_fam"/>
</dbReference>
<organism evidence="5 6">
    <name type="scientific">Actinocatenispora rupis</name>
    <dbReference type="NCBI Taxonomy" id="519421"/>
    <lineage>
        <taxon>Bacteria</taxon>
        <taxon>Bacillati</taxon>
        <taxon>Actinomycetota</taxon>
        <taxon>Actinomycetes</taxon>
        <taxon>Micromonosporales</taxon>
        <taxon>Micromonosporaceae</taxon>
        <taxon>Actinocatenispora</taxon>
    </lineage>
</organism>
<dbReference type="SMART" id="SM00822">
    <property type="entry name" value="PKS_KR"/>
    <property type="match status" value="1"/>
</dbReference>
<dbReference type="Pfam" id="PF13561">
    <property type="entry name" value="adh_short_C2"/>
    <property type="match status" value="1"/>
</dbReference>
<dbReference type="PRINTS" id="PR00081">
    <property type="entry name" value="GDHRDH"/>
</dbReference>
<comment type="caution">
    <text evidence="5">The sequence shown here is derived from an EMBL/GenBank/DDBJ whole genome shotgun (WGS) entry which is preliminary data.</text>
</comment>
<proteinExistence type="inferred from homology"/>
<name>A0A8J3J246_9ACTN</name>
<dbReference type="AlphaFoldDB" id="A0A8J3J246"/>
<dbReference type="InterPro" id="IPR057326">
    <property type="entry name" value="KR_dom"/>
</dbReference>
<feature type="domain" description="Ketoreductase" evidence="4">
    <location>
        <begin position="8"/>
        <end position="191"/>
    </location>
</feature>
<dbReference type="EMBL" id="BOMB01000031">
    <property type="protein sequence ID" value="GID14351.1"/>
    <property type="molecule type" value="Genomic_DNA"/>
</dbReference>
<dbReference type="PANTHER" id="PTHR24321:SF8">
    <property type="entry name" value="ESTRADIOL 17-BETA-DEHYDROGENASE 8-RELATED"/>
    <property type="match status" value="1"/>
</dbReference>
<dbReference type="PANTHER" id="PTHR24321">
    <property type="entry name" value="DEHYDROGENASES, SHORT CHAIN"/>
    <property type="match status" value="1"/>
</dbReference>
<gene>
    <name evidence="5" type="ORF">Aru02nite_52400</name>
</gene>
<evidence type="ECO:0000256" key="2">
    <source>
        <dbReference type="ARBA" id="ARBA00023002"/>
    </source>
</evidence>
<evidence type="ECO:0000313" key="6">
    <source>
        <dbReference type="Proteomes" id="UP000612808"/>
    </source>
</evidence>
<evidence type="ECO:0000259" key="4">
    <source>
        <dbReference type="SMART" id="SM00822"/>
    </source>
</evidence>
<keyword evidence="3" id="KW-0520">NAD</keyword>